<dbReference type="PANTHER" id="PTHR23501">
    <property type="entry name" value="MAJOR FACILITATOR SUPERFAMILY"/>
    <property type="match status" value="1"/>
</dbReference>
<comment type="subcellular location">
    <subcellularLocation>
        <location evidence="1">Membrane</location>
        <topology evidence="1">Multi-pass membrane protein</topology>
    </subcellularLocation>
</comment>
<dbReference type="PROSITE" id="PS50850">
    <property type="entry name" value="MFS"/>
    <property type="match status" value="1"/>
</dbReference>
<feature type="transmembrane region" description="Helical" evidence="6">
    <location>
        <begin position="84"/>
        <end position="101"/>
    </location>
</feature>
<dbReference type="HOGENOM" id="CLU_000960_22_1_1"/>
<evidence type="ECO:0000256" key="4">
    <source>
        <dbReference type="ARBA" id="ARBA00023136"/>
    </source>
</evidence>
<dbReference type="EMBL" id="KN847322">
    <property type="protein sequence ID" value="KIW51581.1"/>
    <property type="molecule type" value="Genomic_DNA"/>
</dbReference>
<feature type="transmembrane region" description="Helical" evidence="6">
    <location>
        <begin position="269"/>
        <end position="291"/>
    </location>
</feature>
<dbReference type="AlphaFoldDB" id="A0A0D2BH87"/>
<evidence type="ECO:0000313" key="9">
    <source>
        <dbReference type="Proteomes" id="UP000054342"/>
    </source>
</evidence>
<dbReference type="PANTHER" id="PTHR23501:SF198">
    <property type="entry name" value="AZOLE RESISTANCE PROTEIN 1-RELATED"/>
    <property type="match status" value="1"/>
</dbReference>
<dbReference type="Gene3D" id="1.20.1250.20">
    <property type="entry name" value="MFS general substrate transporter like domains"/>
    <property type="match status" value="2"/>
</dbReference>
<evidence type="ECO:0000256" key="3">
    <source>
        <dbReference type="ARBA" id="ARBA00022989"/>
    </source>
</evidence>
<dbReference type="FunFam" id="1.20.1720.10:FF:000012">
    <property type="entry name" value="MFS toxin efflux pump (AflT)"/>
    <property type="match status" value="1"/>
</dbReference>
<evidence type="ECO:0000256" key="6">
    <source>
        <dbReference type="SAM" id="Phobius"/>
    </source>
</evidence>
<gene>
    <name evidence="8" type="ORF">PV05_10289</name>
</gene>
<dbReference type="Pfam" id="PF07690">
    <property type="entry name" value="MFS_1"/>
    <property type="match status" value="1"/>
</dbReference>
<dbReference type="SUPFAM" id="SSF103473">
    <property type="entry name" value="MFS general substrate transporter"/>
    <property type="match status" value="1"/>
</dbReference>
<organism evidence="8 9">
    <name type="scientific">Exophiala xenobiotica</name>
    <dbReference type="NCBI Taxonomy" id="348802"/>
    <lineage>
        <taxon>Eukaryota</taxon>
        <taxon>Fungi</taxon>
        <taxon>Dikarya</taxon>
        <taxon>Ascomycota</taxon>
        <taxon>Pezizomycotina</taxon>
        <taxon>Eurotiomycetes</taxon>
        <taxon>Chaetothyriomycetidae</taxon>
        <taxon>Chaetothyriales</taxon>
        <taxon>Herpotrichiellaceae</taxon>
        <taxon>Exophiala</taxon>
    </lineage>
</organism>
<feature type="transmembrane region" description="Helical" evidence="6">
    <location>
        <begin position="440"/>
        <end position="462"/>
    </location>
</feature>
<dbReference type="GeneID" id="25332197"/>
<dbReference type="InterPro" id="IPR036259">
    <property type="entry name" value="MFS_trans_sf"/>
</dbReference>
<feature type="transmembrane region" description="Helical" evidence="6">
    <location>
        <begin position="139"/>
        <end position="160"/>
    </location>
</feature>
<keyword evidence="3 6" id="KW-1133">Transmembrane helix</keyword>
<reference evidence="8 9" key="1">
    <citation type="submission" date="2015-01" db="EMBL/GenBank/DDBJ databases">
        <title>The Genome Sequence of Exophiala xenobiotica CBS118157.</title>
        <authorList>
            <consortium name="The Broad Institute Genomics Platform"/>
            <person name="Cuomo C."/>
            <person name="de Hoog S."/>
            <person name="Gorbushina A."/>
            <person name="Stielow B."/>
            <person name="Teixiera M."/>
            <person name="Abouelleil A."/>
            <person name="Chapman S.B."/>
            <person name="Priest M."/>
            <person name="Young S.K."/>
            <person name="Wortman J."/>
            <person name="Nusbaum C."/>
            <person name="Birren B."/>
        </authorList>
    </citation>
    <scope>NUCLEOTIDE SEQUENCE [LARGE SCALE GENOMIC DNA]</scope>
    <source>
        <strain evidence="8 9">CBS 118157</strain>
    </source>
</reference>
<feature type="region of interest" description="Disordered" evidence="5">
    <location>
        <begin position="1"/>
        <end position="32"/>
    </location>
</feature>
<dbReference type="Proteomes" id="UP000054342">
    <property type="component" value="Unassembled WGS sequence"/>
</dbReference>
<feature type="transmembrane region" description="Helical" evidence="6">
    <location>
        <begin position="113"/>
        <end position="133"/>
    </location>
</feature>
<keyword evidence="4 6" id="KW-0472">Membrane</keyword>
<dbReference type="InterPro" id="IPR011701">
    <property type="entry name" value="MFS"/>
</dbReference>
<feature type="transmembrane region" description="Helical" evidence="6">
    <location>
        <begin position="509"/>
        <end position="530"/>
    </location>
</feature>
<evidence type="ECO:0000256" key="5">
    <source>
        <dbReference type="SAM" id="MobiDB-lite"/>
    </source>
</evidence>
<accession>A0A0D2BH87</accession>
<dbReference type="GO" id="GO:0022857">
    <property type="term" value="F:transmembrane transporter activity"/>
    <property type="evidence" value="ECO:0007669"/>
    <property type="project" value="InterPro"/>
</dbReference>
<dbReference type="CDD" id="cd17502">
    <property type="entry name" value="MFS_Azr1_MDR_like"/>
    <property type="match status" value="1"/>
</dbReference>
<evidence type="ECO:0000313" key="8">
    <source>
        <dbReference type="EMBL" id="KIW51581.1"/>
    </source>
</evidence>
<feature type="transmembrane region" description="Helical" evidence="6">
    <location>
        <begin position="311"/>
        <end position="332"/>
    </location>
</feature>
<dbReference type="GO" id="GO:0005886">
    <property type="term" value="C:plasma membrane"/>
    <property type="evidence" value="ECO:0007669"/>
    <property type="project" value="TreeGrafter"/>
</dbReference>
<feature type="transmembrane region" description="Helical" evidence="6">
    <location>
        <begin position="202"/>
        <end position="222"/>
    </location>
</feature>
<name>A0A0D2BH87_9EURO</name>
<feature type="transmembrane region" description="Helical" evidence="6">
    <location>
        <begin position="46"/>
        <end position="72"/>
    </location>
</feature>
<evidence type="ECO:0000259" key="7">
    <source>
        <dbReference type="PROSITE" id="PS50850"/>
    </source>
</evidence>
<keyword evidence="9" id="KW-1185">Reference proteome</keyword>
<proteinExistence type="predicted"/>
<dbReference type="FunFam" id="1.20.1250.20:FF:000196">
    <property type="entry name" value="MFS toxin efflux pump (AflT)"/>
    <property type="match status" value="1"/>
</dbReference>
<evidence type="ECO:0000256" key="2">
    <source>
        <dbReference type="ARBA" id="ARBA00022692"/>
    </source>
</evidence>
<sequence>MSLSQGTELKSPAEGTPSPGDATLTKNEDGSVESNGKEYYMSGPKLGLLIAGLCLALFLLGLDTSIVSTAIPRITKTFNSTTDIGWYGSAYFLSLCALLPLGGKLYSEFSLKWTFLGFFAVFELGSLICAVATSSNMLIVARAVAGAGGSGIVSGIMTIIAHTIPLKQRAGYMAVGGATMGISTISGPLIGGALTQRVSWRWCFYINLPLGAVTAIALVTFFHPPVRPNKQRPLIERAKKLDIVGAFLFLPAIIMVLLALQWGGNEYPWKSATIIGLFCGFGGMLLVFITWQLHRDAGAMIPLGLLGRRTIISSSLTSMCVFGSLFVVIYYIPEWFQVIKGASPVKSGVMNIALFVPQIIGSITAGTMITKIGYCNPWILAGCVFTSIGAGLFSTFKVHSGHAVWIGFQVLSGLGYGFSMETPLTAAQTVLTTEEAGVGISLVTFFQFFGSSVFLAIAQTVFTNTLVSELTKNVPQVDASTLLRLGTSAVRGFVTKEELPAVLAAYNKAITSTFYVAAGASACGFFAALLSEWRSVKGKDTAKQTVKV</sequence>
<protein>
    <recommendedName>
        <fullName evidence="7">Major facilitator superfamily (MFS) profile domain-containing protein</fullName>
    </recommendedName>
</protein>
<feature type="domain" description="Major facilitator superfamily (MFS) profile" evidence="7">
    <location>
        <begin position="49"/>
        <end position="536"/>
    </location>
</feature>
<dbReference type="RefSeq" id="XP_013312165.1">
    <property type="nucleotide sequence ID" value="XM_013456711.1"/>
</dbReference>
<feature type="transmembrane region" description="Helical" evidence="6">
    <location>
        <begin position="243"/>
        <end position="263"/>
    </location>
</feature>
<evidence type="ECO:0000256" key="1">
    <source>
        <dbReference type="ARBA" id="ARBA00004141"/>
    </source>
</evidence>
<dbReference type="OrthoDB" id="10021397at2759"/>
<keyword evidence="2 6" id="KW-0812">Transmembrane</keyword>
<feature type="transmembrane region" description="Helical" evidence="6">
    <location>
        <begin position="172"/>
        <end position="190"/>
    </location>
</feature>
<feature type="transmembrane region" description="Helical" evidence="6">
    <location>
        <begin position="377"/>
        <end position="396"/>
    </location>
</feature>
<feature type="transmembrane region" description="Helical" evidence="6">
    <location>
        <begin position="402"/>
        <end position="419"/>
    </location>
</feature>
<dbReference type="InterPro" id="IPR020846">
    <property type="entry name" value="MFS_dom"/>
</dbReference>